<evidence type="ECO:0000313" key="2">
    <source>
        <dbReference type="EnsemblMetazoa" id="ISCW005397-PA"/>
    </source>
</evidence>
<dbReference type="VEuPathDB" id="VectorBase:ISCW005397"/>
<reference evidence="1 3" key="1">
    <citation type="submission" date="2008-03" db="EMBL/GenBank/DDBJ databases">
        <title>Annotation of Ixodes scapularis.</title>
        <authorList>
            <consortium name="Ixodes scapularis Genome Project Consortium"/>
            <person name="Caler E."/>
            <person name="Hannick L.I."/>
            <person name="Bidwell S."/>
            <person name="Joardar V."/>
            <person name="Thiagarajan M."/>
            <person name="Amedeo P."/>
            <person name="Galinsky K.J."/>
            <person name="Schobel S."/>
            <person name="Inman J."/>
            <person name="Hostetler J."/>
            <person name="Miller J."/>
            <person name="Hammond M."/>
            <person name="Megy K."/>
            <person name="Lawson D."/>
            <person name="Kodira C."/>
            <person name="Sutton G."/>
            <person name="Meyer J."/>
            <person name="Hill C.A."/>
            <person name="Birren B."/>
            <person name="Nene V."/>
            <person name="Collins F."/>
            <person name="Alarcon-Chaidez F."/>
            <person name="Wikel S."/>
            <person name="Strausberg R."/>
        </authorList>
    </citation>
    <scope>NUCLEOTIDE SEQUENCE [LARGE SCALE GENOMIC DNA]</scope>
    <source>
        <strain evidence="3">Wikel</strain>
        <strain evidence="1">Wikel colony</strain>
    </source>
</reference>
<proteinExistence type="predicted"/>
<dbReference type="AlphaFoldDB" id="B7PQ79"/>
<protein>
    <submittedName>
        <fullName evidence="1 2">Uncharacterized protein</fullName>
    </submittedName>
</protein>
<name>B7PQ79_IXOSC</name>
<dbReference type="InParanoid" id="B7PQ79"/>
<dbReference type="Proteomes" id="UP000001555">
    <property type="component" value="Unassembled WGS sequence"/>
</dbReference>
<sequence length="78" mass="8613">MLSEQTQHPIRRILFAGSRVVLRDPSAAVDERWTSTCSPFVADGRAGLCRVAPNTAIDVASNRHEEAPGVRVLEKSRR</sequence>
<dbReference type="HOGENOM" id="CLU_2624736_0_0_1"/>
<dbReference type="VEuPathDB" id="VectorBase:ISCI005397"/>
<evidence type="ECO:0000313" key="1">
    <source>
        <dbReference type="EMBL" id="EEC08751.1"/>
    </source>
</evidence>
<dbReference type="EnsemblMetazoa" id="ISCW005397-RA">
    <property type="protein sequence ID" value="ISCW005397-PA"/>
    <property type="gene ID" value="ISCW005397"/>
</dbReference>
<dbReference type="PaxDb" id="6945-B7PQ79"/>
<dbReference type="EMBL" id="DS763123">
    <property type="protein sequence ID" value="EEC08751.1"/>
    <property type="molecule type" value="Genomic_DNA"/>
</dbReference>
<gene>
    <name evidence="1" type="ORF">IscW_ISCW005397</name>
</gene>
<evidence type="ECO:0000313" key="3">
    <source>
        <dbReference type="Proteomes" id="UP000001555"/>
    </source>
</evidence>
<reference evidence="2" key="2">
    <citation type="submission" date="2020-05" db="UniProtKB">
        <authorList>
            <consortium name="EnsemblMetazoa"/>
        </authorList>
    </citation>
    <scope>IDENTIFICATION</scope>
    <source>
        <strain evidence="2">wikel</strain>
    </source>
</reference>
<accession>B7PQ79</accession>
<organism>
    <name type="scientific">Ixodes scapularis</name>
    <name type="common">Black-legged tick</name>
    <name type="synonym">Deer tick</name>
    <dbReference type="NCBI Taxonomy" id="6945"/>
    <lineage>
        <taxon>Eukaryota</taxon>
        <taxon>Metazoa</taxon>
        <taxon>Ecdysozoa</taxon>
        <taxon>Arthropoda</taxon>
        <taxon>Chelicerata</taxon>
        <taxon>Arachnida</taxon>
        <taxon>Acari</taxon>
        <taxon>Parasitiformes</taxon>
        <taxon>Ixodida</taxon>
        <taxon>Ixodoidea</taxon>
        <taxon>Ixodidae</taxon>
        <taxon>Ixodinae</taxon>
        <taxon>Ixodes</taxon>
    </lineage>
</organism>
<keyword evidence="3" id="KW-1185">Reference proteome</keyword>
<dbReference type="EMBL" id="ABJB010898041">
    <property type="status" value="NOT_ANNOTATED_CDS"/>
    <property type="molecule type" value="Genomic_DNA"/>
</dbReference>